<keyword evidence="9" id="KW-1185">Reference proteome</keyword>
<sequence length="184" mass="20492">MSAVIEPGIASYSEYLEQELRSDHAGETGAVYIYKGIIAIATLFKNQELICFAKEHGATEAEHLRLIEAVFEEKYRSRLLGPWRIAGWLTGAIPALFGRKAVYATIDAVETFVEQHYQGQINHLKIHRGYEQLLDLLVRCQADEINHKNEARSKASPSLPLALRAWCAMVGSGSAVAVLLARRI</sequence>
<dbReference type="STRING" id="1835254.CL55_00008390"/>
<dbReference type="SUPFAM" id="SSF47240">
    <property type="entry name" value="Ferritin-like"/>
    <property type="match status" value="1"/>
</dbReference>
<dbReference type="InterPro" id="IPR009078">
    <property type="entry name" value="Ferritin-like_SF"/>
</dbReference>
<dbReference type="PANTHER" id="PTHR11237">
    <property type="entry name" value="COENZYME Q10 BIOSYNTHESIS PROTEIN 7"/>
    <property type="match status" value="1"/>
</dbReference>
<dbReference type="EMBL" id="CP007501">
    <property type="protein sequence ID" value="AKD25172.1"/>
    <property type="molecule type" value="Genomic_DNA"/>
</dbReference>
<dbReference type="PATRIC" id="fig|576611.7.peg.850"/>
<dbReference type="RefSeq" id="WP_046331142.1">
    <property type="nucleotide sequence ID" value="NZ_CP007501.1"/>
</dbReference>
<keyword evidence="8" id="KW-0830">Ubiquinone</keyword>
<evidence type="ECO:0000313" key="8">
    <source>
        <dbReference type="EMBL" id="AKD25172.1"/>
    </source>
</evidence>
<reference evidence="8 9" key="1">
    <citation type="submission" date="2014-03" db="EMBL/GenBank/DDBJ databases">
        <title>Genome of Polynucleobacter strain MWH-MoK4.</title>
        <authorList>
            <person name="Hahn M.W."/>
        </authorList>
    </citation>
    <scope>NUCLEOTIDE SEQUENCE [LARGE SCALE GENOMIC DNA]</scope>
    <source>
        <strain evidence="8 9">MWH-MoK4</strain>
    </source>
</reference>
<dbReference type="Proteomes" id="UP000061135">
    <property type="component" value="Chromosome"/>
</dbReference>
<dbReference type="CDD" id="cd01042">
    <property type="entry name" value="DMQH"/>
    <property type="match status" value="1"/>
</dbReference>
<evidence type="ECO:0000256" key="1">
    <source>
        <dbReference type="ARBA" id="ARBA00004749"/>
    </source>
</evidence>
<keyword evidence="5" id="KW-0408">Iron</keyword>
<evidence type="ECO:0000256" key="7">
    <source>
        <dbReference type="ARBA" id="ARBA00023136"/>
    </source>
</evidence>
<proteinExistence type="predicted"/>
<dbReference type="GO" id="GO:0008682">
    <property type="term" value="F:3-demethoxyubiquinol 3-hydroxylase activity"/>
    <property type="evidence" value="ECO:0007669"/>
    <property type="project" value="TreeGrafter"/>
</dbReference>
<protein>
    <submittedName>
        <fullName evidence="8">Ubiquinone biosynthesis protein COQ7</fullName>
        <ecNumber evidence="8">1.14.13.-</ecNumber>
    </submittedName>
</protein>
<keyword evidence="6" id="KW-0503">Monooxygenase</keyword>
<keyword evidence="7" id="KW-0472">Membrane</keyword>
<dbReference type="Pfam" id="PF03232">
    <property type="entry name" value="COQ7"/>
    <property type="match status" value="1"/>
</dbReference>
<dbReference type="EC" id="1.14.13.-" evidence="8"/>
<name>A0A0E3ZLX5_9BURK</name>
<evidence type="ECO:0000256" key="4">
    <source>
        <dbReference type="ARBA" id="ARBA00023002"/>
    </source>
</evidence>
<organism evidence="8 9">
    <name type="scientific">Polynucleobacter duraquae</name>
    <dbReference type="NCBI Taxonomy" id="1835254"/>
    <lineage>
        <taxon>Bacteria</taxon>
        <taxon>Pseudomonadati</taxon>
        <taxon>Pseudomonadota</taxon>
        <taxon>Betaproteobacteria</taxon>
        <taxon>Burkholderiales</taxon>
        <taxon>Burkholderiaceae</taxon>
        <taxon>Polynucleobacter</taxon>
    </lineage>
</organism>
<evidence type="ECO:0000256" key="5">
    <source>
        <dbReference type="ARBA" id="ARBA00023004"/>
    </source>
</evidence>
<keyword evidence="3" id="KW-0479">Metal-binding</keyword>
<keyword evidence="4 8" id="KW-0560">Oxidoreductase</keyword>
<dbReference type="GO" id="GO:0046872">
    <property type="term" value="F:metal ion binding"/>
    <property type="evidence" value="ECO:0007669"/>
    <property type="project" value="UniProtKB-KW"/>
</dbReference>
<keyword evidence="2" id="KW-0831">Ubiquinone biosynthesis</keyword>
<comment type="pathway">
    <text evidence="1">Cofactor biosynthesis; ubiquinone biosynthesis.</text>
</comment>
<gene>
    <name evidence="8" type="ORF">CL55_00008390</name>
</gene>
<evidence type="ECO:0000256" key="3">
    <source>
        <dbReference type="ARBA" id="ARBA00022723"/>
    </source>
</evidence>
<dbReference type="OrthoDB" id="5294764at2"/>
<dbReference type="AlphaFoldDB" id="A0A0E3ZLX5"/>
<dbReference type="InterPro" id="IPR011566">
    <property type="entry name" value="Ubq_synth_Coq7"/>
</dbReference>
<dbReference type="HOGENOM" id="CLU_071892_2_1_4"/>
<evidence type="ECO:0000313" key="9">
    <source>
        <dbReference type="Proteomes" id="UP000061135"/>
    </source>
</evidence>
<dbReference type="PANTHER" id="PTHR11237:SF4">
    <property type="entry name" value="5-DEMETHOXYUBIQUINONE HYDROXYLASE, MITOCHONDRIAL"/>
    <property type="match status" value="1"/>
</dbReference>
<dbReference type="KEGG" id="pdq:CL55_00008390"/>
<accession>A0A0E3ZLX5</accession>
<dbReference type="GO" id="GO:0006744">
    <property type="term" value="P:ubiquinone biosynthetic process"/>
    <property type="evidence" value="ECO:0007669"/>
    <property type="project" value="UniProtKB-KW"/>
</dbReference>
<evidence type="ECO:0000256" key="2">
    <source>
        <dbReference type="ARBA" id="ARBA00022688"/>
    </source>
</evidence>
<evidence type="ECO:0000256" key="6">
    <source>
        <dbReference type="ARBA" id="ARBA00023033"/>
    </source>
</evidence>